<dbReference type="Proteomes" id="UP001153269">
    <property type="component" value="Unassembled WGS sequence"/>
</dbReference>
<evidence type="ECO:0000313" key="2">
    <source>
        <dbReference type="EMBL" id="CAB1420306.1"/>
    </source>
</evidence>
<gene>
    <name evidence="2" type="ORF">PLEPLA_LOCUS8181</name>
</gene>
<organism evidence="2 3">
    <name type="scientific">Pleuronectes platessa</name>
    <name type="common">European plaice</name>
    <dbReference type="NCBI Taxonomy" id="8262"/>
    <lineage>
        <taxon>Eukaryota</taxon>
        <taxon>Metazoa</taxon>
        <taxon>Chordata</taxon>
        <taxon>Craniata</taxon>
        <taxon>Vertebrata</taxon>
        <taxon>Euteleostomi</taxon>
        <taxon>Actinopterygii</taxon>
        <taxon>Neopterygii</taxon>
        <taxon>Teleostei</taxon>
        <taxon>Neoteleostei</taxon>
        <taxon>Acanthomorphata</taxon>
        <taxon>Carangaria</taxon>
        <taxon>Pleuronectiformes</taxon>
        <taxon>Pleuronectoidei</taxon>
        <taxon>Pleuronectidae</taxon>
        <taxon>Pleuronectes</taxon>
    </lineage>
</organism>
<evidence type="ECO:0000256" key="1">
    <source>
        <dbReference type="SAM" id="MobiDB-lite"/>
    </source>
</evidence>
<feature type="compositionally biased region" description="Polar residues" evidence="1">
    <location>
        <begin position="1"/>
        <end position="11"/>
    </location>
</feature>
<feature type="region of interest" description="Disordered" evidence="1">
    <location>
        <begin position="83"/>
        <end position="117"/>
    </location>
</feature>
<dbReference type="AlphaFoldDB" id="A0A9N7TW91"/>
<name>A0A9N7TW91_PLEPL</name>
<evidence type="ECO:0000313" key="3">
    <source>
        <dbReference type="Proteomes" id="UP001153269"/>
    </source>
</evidence>
<feature type="region of interest" description="Disordered" evidence="1">
    <location>
        <begin position="1"/>
        <end position="58"/>
    </location>
</feature>
<comment type="caution">
    <text evidence="2">The sequence shown here is derived from an EMBL/GenBank/DDBJ whole genome shotgun (WGS) entry which is preliminary data.</text>
</comment>
<proteinExistence type="predicted"/>
<keyword evidence="3" id="KW-1185">Reference proteome</keyword>
<accession>A0A9N7TW91</accession>
<dbReference type="EMBL" id="CADEAL010000446">
    <property type="protein sequence ID" value="CAB1420306.1"/>
    <property type="molecule type" value="Genomic_DNA"/>
</dbReference>
<sequence>MINSRDTSVLSSIGDDDTSEEVSKGSDLMINSRDTSVLSSIGDDDTSEEVSSSSDESADITAAAKACDLTIVSTGTTCLPPFNDTSEEVSWSSDEASDVTAASKASSGGKRKLLKRI</sequence>
<protein>
    <submittedName>
        <fullName evidence="2">Uncharacterized protein</fullName>
    </submittedName>
</protein>
<reference evidence="2" key="1">
    <citation type="submission" date="2020-03" db="EMBL/GenBank/DDBJ databases">
        <authorList>
            <person name="Weist P."/>
        </authorList>
    </citation>
    <scope>NUCLEOTIDE SEQUENCE</scope>
</reference>
<feature type="compositionally biased region" description="Low complexity" evidence="1">
    <location>
        <begin position="49"/>
        <end position="58"/>
    </location>
</feature>